<keyword evidence="2" id="KW-0963">Cytoplasm</keyword>
<evidence type="ECO:0000256" key="2">
    <source>
        <dbReference type="ARBA" id="ARBA00022490"/>
    </source>
</evidence>
<dbReference type="PANTHER" id="PTHR12752">
    <property type="entry name" value="PHOSPHOINOSITOL 3-PHOSPHATE-BINDING PROTEIN"/>
    <property type="match status" value="1"/>
</dbReference>
<feature type="non-terminal residue" evidence="6">
    <location>
        <position position="1"/>
    </location>
</feature>
<dbReference type="GO" id="GO:0044331">
    <property type="term" value="P:cell-cell adhesion mediated by cadherin"/>
    <property type="evidence" value="ECO:0007669"/>
    <property type="project" value="TreeGrafter"/>
</dbReference>
<dbReference type="PROSITE" id="PS01159">
    <property type="entry name" value="WW_DOMAIN_1"/>
    <property type="match status" value="1"/>
</dbReference>
<dbReference type="EMBL" id="RWIC01000204">
    <property type="protein sequence ID" value="TKC47575.1"/>
    <property type="molecule type" value="Genomic_DNA"/>
</dbReference>
<dbReference type="InterPro" id="IPR001202">
    <property type="entry name" value="WW_dom"/>
</dbReference>
<dbReference type="InterPro" id="IPR036020">
    <property type="entry name" value="WW_dom_sf"/>
</dbReference>
<dbReference type="AlphaFoldDB" id="A0A4U1FD30"/>
<dbReference type="Gene3D" id="2.20.70.10">
    <property type="match status" value="1"/>
</dbReference>
<proteinExistence type="predicted"/>
<evidence type="ECO:0000313" key="7">
    <source>
        <dbReference type="Proteomes" id="UP000308365"/>
    </source>
</evidence>
<evidence type="ECO:0000259" key="5">
    <source>
        <dbReference type="PROSITE" id="PS50020"/>
    </source>
</evidence>
<dbReference type="PROSITE" id="PS50020">
    <property type="entry name" value="WW_DOMAIN_2"/>
    <property type="match status" value="1"/>
</dbReference>
<dbReference type="GO" id="GO:0090136">
    <property type="term" value="P:epithelial cell-cell adhesion"/>
    <property type="evidence" value="ECO:0007669"/>
    <property type="project" value="TreeGrafter"/>
</dbReference>
<feature type="domain" description="WW" evidence="5">
    <location>
        <begin position="12"/>
        <end position="45"/>
    </location>
</feature>
<evidence type="ECO:0000313" key="6">
    <source>
        <dbReference type="EMBL" id="TKC47575.1"/>
    </source>
</evidence>
<dbReference type="GO" id="GO:0045218">
    <property type="term" value="P:zonula adherens maintenance"/>
    <property type="evidence" value="ECO:0007669"/>
    <property type="project" value="TreeGrafter"/>
</dbReference>
<evidence type="ECO:0000256" key="3">
    <source>
        <dbReference type="ARBA" id="ARBA00022553"/>
    </source>
</evidence>
<comment type="subcellular location">
    <subcellularLocation>
        <location evidence="1">Cytoplasm</location>
    </subcellularLocation>
</comment>
<dbReference type="GO" id="GO:0046931">
    <property type="term" value="P:pore complex assembly"/>
    <property type="evidence" value="ECO:0007669"/>
    <property type="project" value="TreeGrafter"/>
</dbReference>
<dbReference type="GO" id="GO:0005737">
    <property type="term" value="C:cytoplasm"/>
    <property type="evidence" value="ECO:0007669"/>
    <property type="project" value="UniProtKB-SubCell"/>
</dbReference>
<gene>
    <name evidence="6" type="ORF">EI555_013705</name>
</gene>
<dbReference type="FunFam" id="2.20.70.10:FF:000027">
    <property type="entry name" value="pleckstrin homology domain-containing family A member 5 isoform X1"/>
    <property type="match status" value="1"/>
</dbReference>
<dbReference type="SUPFAM" id="SSF51045">
    <property type="entry name" value="WW domain"/>
    <property type="match status" value="1"/>
</dbReference>
<sequence length="218" mass="24522">CAANMAAAVGRDTLPEHWSYGVCRDGRVFFINDQLRCTTWLHPRTGEPVNSGHMIRSDLPRGWEEGFTEEGASYFIESVINFKELGRSVSGKLHAVVIEDLLDEVKAIPLKKDSAQCRAFRRCMKRNILLHLHAVISTGRTAPDGLAEAELDSSIRRSPGEQSVSADDSFGTAAQHPVIEDTPFWVFHLLQLYRDNVTLVPEEWTVYKALSFMMSCPW</sequence>
<dbReference type="Proteomes" id="UP000308365">
    <property type="component" value="Unassembled WGS sequence"/>
</dbReference>
<evidence type="ECO:0000256" key="1">
    <source>
        <dbReference type="ARBA" id="ARBA00004496"/>
    </source>
</evidence>
<dbReference type="GO" id="GO:0005915">
    <property type="term" value="C:zonula adherens"/>
    <property type="evidence" value="ECO:0007669"/>
    <property type="project" value="TreeGrafter"/>
</dbReference>
<reference evidence="7" key="1">
    <citation type="journal article" date="2019" name="IScience">
        <title>Narwhal Genome Reveals Long-Term Low Genetic Diversity despite Current Large Abundance Size.</title>
        <authorList>
            <person name="Westbury M.V."/>
            <person name="Petersen B."/>
            <person name="Garde E."/>
            <person name="Heide-Jorgensen M.P."/>
            <person name="Lorenzen E.D."/>
        </authorList>
    </citation>
    <scope>NUCLEOTIDE SEQUENCE [LARGE SCALE GENOMIC DNA]</scope>
</reference>
<accession>A0A4U1FD30</accession>
<protein>
    <recommendedName>
        <fullName evidence="5">WW domain-containing protein</fullName>
    </recommendedName>
</protein>
<keyword evidence="3" id="KW-0597">Phosphoprotein</keyword>
<comment type="caution">
    <text evidence="6">The sequence shown here is derived from an EMBL/GenBank/DDBJ whole genome shotgun (WGS) entry which is preliminary data.</text>
</comment>
<organism evidence="6 7">
    <name type="scientific">Monodon monoceros</name>
    <name type="common">Narwhal</name>
    <name type="synonym">Ceratodon monodon</name>
    <dbReference type="NCBI Taxonomy" id="40151"/>
    <lineage>
        <taxon>Eukaryota</taxon>
        <taxon>Metazoa</taxon>
        <taxon>Chordata</taxon>
        <taxon>Craniata</taxon>
        <taxon>Vertebrata</taxon>
        <taxon>Euteleostomi</taxon>
        <taxon>Mammalia</taxon>
        <taxon>Eutheria</taxon>
        <taxon>Laurasiatheria</taxon>
        <taxon>Artiodactyla</taxon>
        <taxon>Whippomorpha</taxon>
        <taxon>Cetacea</taxon>
        <taxon>Odontoceti</taxon>
        <taxon>Monodontidae</taxon>
        <taxon>Monodon</taxon>
    </lineage>
</organism>
<keyword evidence="4" id="KW-0677">Repeat</keyword>
<dbReference type="GO" id="GO:0046930">
    <property type="term" value="C:pore complex"/>
    <property type="evidence" value="ECO:0007669"/>
    <property type="project" value="TreeGrafter"/>
</dbReference>
<evidence type="ECO:0000256" key="4">
    <source>
        <dbReference type="ARBA" id="ARBA00022737"/>
    </source>
</evidence>
<dbReference type="PANTHER" id="PTHR12752:SF4">
    <property type="entry name" value="PLECKSTRIN HOMOLOGY DOMAIN-CONTAINING FAMILY A MEMBER 7"/>
    <property type="match status" value="1"/>
</dbReference>
<feature type="non-terminal residue" evidence="6">
    <location>
        <position position="218"/>
    </location>
</feature>
<name>A0A4U1FD30_MONMO</name>